<keyword evidence="3" id="KW-0547">Nucleotide-binding</keyword>
<dbReference type="RefSeq" id="WP_120167620.1">
    <property type="nucleotide sequence ID" value="NZ_MCIB01000005.1"/>
</dbReference>
<feature type="domain" description="Arginyl tRNA synthetase N-terminal" evidence="6">
    <location>
        <begin position="2"/>
        <end position="89"/>
    </location>
</feature>
<organism evidence="7 8">
    <name type="scientific">Thermohalobacter berrensis</name>
    <dbReference type="NCBI Taxonomy" id="99594"/>
    <lineage>
        <taxon>Bacteria</taxon>
        <taxon>Bacillati</taxon>
        <taxon>Bacillota</taxon>
        <taxon>Tissierellia</taxon>
        <taxon>Tissierellales</taxon>
        <taxon>Thermohalobacteraceae</taxon>
        <taxon>Thermohalobacter</taxon>
    </lineage>
</organism>
<comment type="catalytic activity">
    <reaction evidence="5">
        <text>tRNA(Arg) + L-arginine + ATP = L-arginyl-tRNA(Arg) + AMP + diphosphate</text>
        <dbReference type="Rhea" id="RHEA:20301"/>
        <dbReference type="Rhea" id="RHEA-COMP:9658"/>
        <dbReference type="Rhea" id="RHEA-COMP:9673"/>
        <dbReference type="ChEBI" id="CHEBI:30616"/>
        <dbReference type="ChEBI" id="CHEBI:32682"/>
        <dbReference type="ChEBI" id="CHEBI:33019"/>
        <dbReference type="ChEBI" id="CHEBI:78442"/>
        <dbReference type="ChEBI" id="CHEBI:78513"/>
        <dbReference type="ChEBI" id="CHEBI:456215"/>
        <dbReference type="EC" id="6.1.1.19"/>
    </reaction>
</comment>
<dbReference type="GO" id="GO:0005737">
    <property type="term" value="C:cytoplasm"/>
    <property type="evidence" value="ECO:0007669"/>
    <property type="project" value="InterPro"/>
</dbReference>
<evidence type="ECO:0000256" key="4">
    <source>
        <dbReference type="ARBA" id="ARBA00022840"/>
    </source>
</evidence>
<dbReference type="Pfam" id="PF05746">
    <property type="entry name" value="DALR_1"/>
    <property type="match status" value="1"/>
</dbReference>
<sequence length="356" mass="41402">MKDLIEIFKKSIKKQLETKGIYTNIDFDITVPDNKKHGNLTTNIAFKLAPYEKKAPMDIASLLVENIKRDNLKVSKIDIVKPGFINFFLEEKWIIEIGNIILEKGVNVLSRQGDSYLIDVKLDNSVNNNRKTRAKSFANILKTILEIKGNRVVFNKEEEKDIEKITVTTHINKDYIDPEKKVINIADMILTKDDSIVDKDVEELFTKSEINLWALSKTYSTDVQIPLGSAFINNTDNLFFFIEYPYKRALDVLNIMEREGYSVEKFKTDEMIFNLPQGKDLIFKILGFEESVDKAIEFREPYKVFNFIYEMACLFYNYNNLLQLKSYSEKEIMGNLYILKVFSKFYGELIKSIIDG</sequence>
<evidence type="ECO:0000259" key="6">
    <source>
        <dbReference type="SMART" id="SM01016"/>
    </source>
</evidence>
<evidence type="ECO:0000313" key="8">
    <source>
        <dbReference type="Proteomes" id="UP000284177"/>
    </source>
</evidence>
<accession>A0A419T7E7</accession>
<keyword evidence="8" id="KW-1185">Reference proteome</keyword>
<dbReference type="OrthoDB" id="9805987at2"/>
<reference evidence="7 8" key="1">
    <citation type="submission" date="2016-08" db="EMBL/GenBank/DDBJ databases">
        <title>Novel Firmicutes and Novel Genomes.</title>
        <authorList>
            <person name="Poppleton D.I."/>
            <person name="Gribaldo S."/>
        </authorList>
    </citation>
    <scope>NUCLEOTIDE SEQUENCE [LARGE SCALE GENOMIC DNA]</scope>
    <source>
        <strain evidence="7 8">CTT3</strain>
    </source>
</reference>
<dbReference type="SUPFAM" id="SSF55190">
    <property type="entry name" value="Arginyl-tRNA synthetase (ArgRS), N-terminal 'additional' domain"/>
    <property type="match status" value="1"/>
</dbReference>
<keyword evidence="4" id="KW-0067">ATP-binding</keyword>
<evidence type="ECO:0000256" key="3">
    <source>
        <dbReference type="ARBA" id="ARBA00022741"/>
    </source>
</evidence>
<dbReference type="EC" id="6.1.1.19" evidence="1"/>
<dbReference type="InterPro" id="IPR005148">
    <property type="entry name" value="Arg-tRNA-synth_N"/>
</dbReference>
<evidence type="ECO:0000256" key="1">
    <source>
        <dbReference type="ARBA" id="ARBA00012837"/>
    </source>
</evidence>
<dbReference type="PANTHER" id="PTHR11956:SF5">
    <property type="entry name" value="ARGININE--TRNA LIGASE, CYTOPLASMIC"/>
    <property type="match status" value="1"/>
</dbReference>
<evidence type="ECO:0000256" key="2">
    <source>
        <dbReference type="ARBA" id="ARBA00022598"/>
    </source>
</evidence>
<dbReference type="EMBL" id="MCIB01000005">
    <property type="protein sequence ID" value="RKD33484.1"/>
    <property type="molecule type" value="Genomic_DNA"/>
</dbReference>
<evidence type="ECO:0000313" key="7">
    <source>
        <dbReference type="EMBL" id="RKD33484.1"/>
    </source>
</evidence>
<dbReference type="Gene3D" id="3.30.1360.70">
    <property type="entry name" value="Arginyl tRNA synthetase N-terminal domain"/>
    <property type="match status" value="1"/>
</dbReference>
<protein>
    <recommendedName>
        <fullName evidence="1">arginine--tRNA ligase</fullName>
        <ecNumber evidence="1">6.1.1.19</ecNumber>
    </recommendedName>
</protein>
<dbReference type="PANTHER" id="PTHR11956">
    <property type="entry name" value="ARGINYL-TRNA SYNTHETASE"/>
    <property type="match status" value="1"/>
</dbReference>
<dbReference type="GO" id="GO:0005524">
    <property type="term" value="F:ATP binding"/>
    <property type="evidence" value="ECO:0007669"/>
    <property type="project" value="UniProtKB-KW"/>
</dbReference>
<dbReference type="InterPro" id="IPR009080">
    <property type="entry name" value="tRNAsynth_Ia_anticodon-bd"/>
</dbReference>
<keyword evidence="2" id="KW-0436">Ligase</keyword>
<dbReference type="GO" id="GO:0004814">
    <property type="term" value="F:arginine-tRNA ligase activity"/>
    <property type="evidence" value="ECO:0007669"/>
    <property type="project" value="UniProtKB-EC"/>
</dbReference>
<gene>
    <name evidence="7" type="ORF">BET03_08850</name>
</gene>
<evidence type="ECO:0000256" key="5">
    <source>
        <dbReference type="ARBA" id="ARBA00049339"/>
    </source>
</evidence>
<dbReference type="Gene3D" id="1.10.730.10">
    <property type="entry name" value="Isoleucyl-tRNA Synthetase, Domain 1"/>
    <property type="match status" value="1"/>
</dbReference>
<dbReference type="GO" id="GO:0006420">
    <property type="term" value="P:arginyl-tRNA aminoacylation"/>
    <property type="evidence" value="ECO:0007669"/>
    <property type="project" value="InterPro"/>
</dbReference>
<dbReference type="SMART" id="SM01016">
    <property type="entry name" value="Arg_tRNA_synt_N"/>
    <property type="match status" value="1"/>
</dbReference>
<dbReference type="AlphaFoldDB" id="A0A419T7E7"/>
<dbReference type="InterPro" id="IPR001278">
    <property type="entry name" value="Arg-tRNA-ligase"/>
</dbReference>
<dbReference type="Proteomes" id="UP000284177">
    <property type="component" value="Unassembled WGS sequence"/>
</dbReference>
<name>A0A419T7E7_9FIRM</name>
<dbReference type="InterPro" id="IPR008909">
    <property type="entry name" value="DALR_anticod-bd"/>
</dbReference>
<proteinExistence type="predicted"/>
<dbReference type="SUPFAM" id="SSF47323">
    <property type="entry name" value="Anticodon-binding domain of a subclass of class I aminoacyl-tRNA synthetases"/>
    <property type="match status" value="1"/>
</dbReference>
<comment type="caution">
    <text evidence="7">The sequence shown here is derived from an EMBL/GenBank/DDBJ whole genome shotgun (WGS) entry which is preliminary data.</text>
</comment>
<dbReference type="Pfam" id="PF03485">
    <property type="entry name" value="Arg_tRNA_synt_N"/>
    <property type="match status" value="1"/>
</dbReference>
<dbReference type="InterPro" id="IPR036695">
    <property type="entry name" value="Arg-tRNA-synth_N_sf"/>
</dbReference>